<dbReference type="AlphaFoldDB" id="A0A939DGX3"/>
<protein>
    <submittedName>
        <fullName evidence="3">VOC family protein</fullName>
    </submittedName>
</protein>
<comment type="caution">
    <text evidence="3">The sequence shown here is derived from an EMBL/GenBank/DDBJ whole genome shotgun (WGS) entry which is preliminary data.</text>
</comment>
<dbReference type="RefSeq" id="WP_206561101.1">
    <property type="nucleotide sequence ID" value="NZ_JAFKCZ010000009.1"/>
</dbReference>
<evidence type="ECO:0000313" key="3">
    <source>
        <dbReference type="EMBL" id="MBN7797651.1"/>
    </source>
</evidence>
<dbReference type="Proteomes" id="UP000664303">
    <property type="component" value="Unassembled WGS sequence"/>
</dbReference>
<keyword evidence="4" id="KW-1185">Reference proteome</keyword>
<dbReference type="PANTHER" id="PTHR43048">
    <property type="entry name" value="METHYLMALONYL-COA EPIMERASE"/>
    <property type="match status" value="1"/>
</dbReference>
<keyword evidence="1" id="KW-0479">Metal-binding</keyword>
<sequence>MIQGFHHVAISTPDLERARDFYCGLLGFEQVMTMGYERSGTPRPHLQADDGAARGVVIRAGFVHLEIVEYSYPVPNPIDPRRQVVDHGLAHLSFQVTHLESEYARLCEAGMVFHSEPMQGIDEGSLFVYGRDPDGNVLEFIEFGPVATFPAVYSQAAPD</sequence>
<dbReference type="InterPro" id="IPR029068">
    <property type="entry name" value="Glyas_Bleomycin-R_OHBP_Dase"/>
</dbReference>
<dbReference type="GO" id="GO:0046491">
    <property type="term" value="P:L-methylmalonyl-CoA metabolic process"/>
    <property type="evidence" value="ECO:0007669"/>
    <property type="project" value="TreeGrafter"/>
</dbReference>
<dbReference type="GO" id="GO:0046872">
    <property type="term" value="F:metal ion binding"/>
    <property type="evidence" value="ECO:0007669"/>
    <property type="project" value="UniProtKB-KW"/>
</dbReference>
<evidence type="ECO:0000313" key="4">
    <source>
        <dbReference type="Proteomes" id="UP000664303"/>
    </source>
</evidence>
<dbReference type="Gene3D" id="3.10.180.10">
    <property type="entry name" value="2,3-Dihydroxybiphenyl 1,2-Dioxygenase, domain 1"/>
    <property type="match status" value="1"/>
</dbReference>
<feature type="domain" description="VOC" evidence="2">
    <location>
        <begin position="4"/>
        <end position="143"/>
    </location>
</feature>
<dbReference type="PANTHER" id="PTHR43048:SF3">
    <property type="entry name" value="METHYLMALONYL-COA EPIMERASE, MITOCHONDRIAL"/>
    <property type="match status" value="1"/>
</dbReference>
<reference evidence="3" key="1">
    <citation type="submission" date="2021-02" db="EMBL/GenBank/DDBJ databases">
        <title>PHA producing bacteria isolated from coastal sediment in Guangdong, Shenzhen.</title>
        <authorList>
            <person name="Zheng W."/>
            <person name="Yu S."/>
            <person name="Huang Y."/>
        </authorList>
    </citation>
    <scope>NUCLEOTIDE SEQUENCE</scope>
    <source>
        <strain evidence="3">TN14-10</strain>
    </source>
</reference>
<gene>
    <name evidence="3" type="ORF">JYP50_13655</name>
</gene>
<dbReference type="InterPro" id="IPR037523">
    <property type="entry name" value="VOC_core"/>
</dbReference>
<name>A0A939DGX3_9GAMM</name>
<accession>A0A939DGX3</accession>
<organism evidence="3 4">
    <name type="scientific">Parahaliea mediterranea</name>
    <dbReference type="NCBI Taxonomy" id="651086"/>
    <lineage>
        <taxon>Bacteria</taxon>
        <taxon>Pseudomonadati</taxon>
        <taxon>Pseudomonadota</taxon>
        <taxon>Gammaproteobacteria</taxon>
        <taxon>Cellvibrionales</taxon>
        <taxon>Halieaceae</taxon>
        <taxon>Parahaliea</taxon>
    </lineage>
</organism>
<dbReference type="Pfam" id="PF00903">
    <property type="entry name" value="Glyoxalase"/>
    <property type="match status" value="1"/>
</dbReference>
<dbReference type="GO" id="GO:0004493">
    <property type="term" value="F:methylmalonyl-CoA epimerase activity"/>
    <property type="evidence" value="ECO:0007669"/>
    <property type="project" value="TreeGrafter"/>
</dbReference>
<evidence type="ECO:0000259" key="2">
    <source>
        <dbReference type="PROSITE" id="PS51819"/>
    </source>
</evidence>
<dbReference type="InterPro" id="IPR051785">
    <property type="entry name" value="MMCE/EMCE_epimerase"/>
</dbReference>
<evidence type="ECO:0000256" key="1">
    <source>
        <dbReference type="ARBA" id="ARBA00022723"/>
    </source>
</evidence>
<dbReference type="PROSITE" id="PS51819">
    <property type="entry name" value="VOC"/>
    <property type="match status" value="1"/>
</dbReference>
<dbReference type="InterPro" id="IPR004360">
    <property type="entry name" value="Glyas_Fos-R_dOase_dom"/>
</dbReference>
<dbReference type="SUPFAM" id="SSF54593">
    <property type="entry name" value="Glyoxalase/Bleomycin resistance protein/Dihydroxybiphenyl dioxygenase"/>
    <property type="match status" value="1"/>
</dbReference>
<proteinExistence type="predicted"/>
<dbReference type="EMBL" id="JAFKCZ010000009">
    <property type="protein sequence ID" value="MBN7797651.1"/>
    <property type="molecule type" value="Genomic_DNA"/>
</dbReference>